<organism evidence="5 6">
    <name type="scientific">Tetragenococcus halophilus (strain DSM 20338 / JCM 20259 / NCIMB 9735 / NBRC 12172)</name>
    <name type="common">Pediococcus halophilus</name>
    <dbReference type="NCBI Taxonomy" id="945021"/>
    <lineage>
        <taxon>Bacteria</taxon>
        <taxon>Bacillati</taxon>
        <taxon>Bacillota</taxon>
        <taxon>Bacilli</taxon>
        <taxon>Lactobacillales</taxon>
        <taxon>Enterococcaceae</taxon>
        <taxon>Tetragenococcus</taxon>
    </lineage>
</organism>
<dbReference type="InterPro" id="IPR052021">
    <property type="entry name" value="Type-I_RS_S_subunit"/>
</dbReference>
<dbReference type="EMBL" id="AP012046">
    <property type="protein sequence ID" value="BAK95225.1"/>
    <property type="molecule type" value="Genomic_DNA"/>
</dbReference>
<dbReference type="Gene3D" id="3.90.220.20">
    <property type="entry name" value="DNA methylase specificity domains"/>
    <property type="match status" value="2"/>
</dbReference>
<dbReference type="AlphaFoldDB" id="A0AAN1VRM2"/>
<proteinExistence type="inferred from homology"/>
<dbReference type="GO" id="GO:0009307">
    <property type="term" value="P:DNA restriction-modification system"/>
    <property type="evidence" value="ECO:0007669"/>
    <property type="project" value="UniProtKB-KW"/>
</dbReference>
<gene>
    <name evidence="5" type="primary">hsdS</name>
    <name evidence="5" type="ordered locus">TEH_18980</name>
</gene>
<accession>A0AAN1VRM2</accession>
<dbReference type="Pfam" id="PF01420">
    <property type="entry name" value="Methylase_S"/>
    <property type="match status" value="2"/>
</dbReference>
<comment type="similarity">
    <text evidence="1">Belongs to the type-I restriction system S methylase family.</text>
</comment>
<dbReference type="InterPro" id="IPR044946">
    <property type="entry name" value="Restrct_endonuc_typeI_TRD_sf"/>
</dbReference>
<dbReference type="GO" id="GO:0003677">
    <property type="term" value="F:DNA binding"/>
    <property type="evidence" value="ECO:0007669"/>
    <property type="project" value="UniProtKB-KW"/>
</dbReference>
<dbReference type="PANTHER" id="PTHR30408:SF12">
    <property type="entry name" value="TYPE I RESTRICTION ENZYME MJAVIII SPECIFICITY SUBUNIT"/>
    <property type="match status" value="1"/>
</dbReference>
<evidence type="ECO:0000256" key="3">
    <source>
        <dbReference type="ARBA" id="ARBA00023125"/>
    </source>
</evidence>
<keyword evidence="3" id="KW-0238">DNA-binding</keyword>
<dbReference type="PANTHER" id="PTHR30408">
    <property type="entry name" value="TYPE-1 RESTRICTION ENZYME ECOKI SPECIFICITY PROTEIN"/>
    <property type="match status" value="1"/>
</dbReference>
<dbReference type="RefSeq" id="WP_014125267.1">
    <property type="nucleotide sequence ID" value="NC_016052.1"/>
</dbReference>
<evidence type="ECO:0000256" key="2">
    <source>
        <dbReference type="ARBA" id="ARBA00022747"/>
    </source>
</evidence>
<evidence type="ECO:0000313" key="5">
    <source>
        <dbReference type="EMBL" id="BAK95225.1"/>
    </source>
</evidence>
<evidence type="ECO:0000259" key="4">
    <source>
        <dbReference type="Pfam" id="PF01420"/>
    </source>
</evidence>
<protein>
    <submittedName>
        <fullName evidence="5">Type I restriction-modification system specificity subunit</fullName>
    </submittedName>
</protein>
<dbReference type="REBASE" id="40726">
    <property type="entry name" value="S1.Tha12172ORF19020P"/>
</dbReference>
<feature type="domain" description="Type I restriction modification DNA specificity" evidence="4">
    <location>
        <begin position="196"/>
        <end position="359"/>
    </location>
</feature>
<sequence>MEKWRKVKLTDIIEFNPKEKILKGAIAKKVAMDKIQPFTRDIDQYELDEFKGGAKFKNGDTLVARITPCLENGKTAKVNFLAKDEVGFGSTEFIIVRAREGISDENFVYYLMCSPQIRKIAIKSMVGSSGRQRVQLDMLKNAVISCPSLTEQKKIGKIFKALDDKIYYNKKINHHLEEIGKTLFDEMYPLGNIAQLGNIIKTLESGTRPKDREETDDIPSIGAENIERFGQYDYTKEKFISSDYFKNLKRGIVHSGDVLLYKDGAYTGKVSMTLDNFPHDKAAINEHVFILRPNKLAPSSFFLYYLLLDDENRQALFSRASSKAAQPGLNQTEVKTLPILLPTTEVIIKFDEKVTPLMHQIAKNANENRKLASLRDTLLSKLMSEEILVTQATK</sequence>
<dbReference type="KEGG" id="thl:TEH_18980"/>
<keyword evidence="2" id="KW-0680">Restriction system</keyword>
<evidence type="ECO:0000256" key="1">
    <source>
        <dbReference type="ARBA" id="ARBA00010923"/>
    </source>
</evidence>
<dbReference type="Proteomes" id="UP000002663">
    <property type="component" value="Chromosome"/>
</dbReference>
<reference evidence="5 6" key="1">
    <citation type="submission" date="2011-01" db="EMBL/GenBank/DDBJ databases">
        <title>Whole genome sequence of Tetragenococcus halophilus NBRC 12172.</title>
        <authorList>
            <person name="Nakazawa H."/>
            <person name="Omata S."/>
            <person name="Koga C."/>
            <person name="Watanabe Y."/>
            <person name="Katano Y."/>
            <person name="Ito N."/>
            <person name="Tsukatani N."/>
            <person name="Ankai A."/>
            <person name="Oguchi A."/>
            <person name="Fukui S."/>
            <person name="Yashiro I."/>
            <person name="Kamata S."/>
            <person name="Hashimoto Y."/>
            <person name="Yamazaki J."/>
            <person name="Taguchi H."/>
            <person name="Tanaka A."/>
            <person name="Koyama T."/>
            <person name="Ichige A."/>
            <person name="Hanya Y."/>
            <person name="Tanikawa S."/>
            <person name="Yamazaki S."/>
            <person name="Fujita N."/>
        </authorList>
    </citation>
    <scope>NUCLEOTIDE SEQUENCE [LARGE SCALE GENOMIC DNA]</scope>
    <source>
        <strain evidence="6">DSM 20338 / JCM 20259 / NCIMB 9735 / NBRC 12172</strain>
    </source>
</reference>
<dbReference type="SUPFAM" id="SSF116734">
    <property type="entry name" value="DNA methylase specificity domain"/>
    <property type="match status" value="2"/>
</dbReference>
<name>A0AAN1VRM2_TETHN</name>
<dbReference type="CDD" id="cd17260">
    <property type="entry name" value="RMtype1_S_EcoEI-TRD1-CR1_like"/>
    <property type="match status" value="1"/>
</dbReference>
<feature type="domain" description="Type I restriction modification DNA specificity" evidence="4">
    <location>
        <begin position="1"/>
        <end position="177"/>
    </location>
</feature>
<evidence type="ECO:0000313" key="6">
    <source>
        <dbReference type="Proteomes" id="UP000002663"/>
    </source>
</evidence>
<dbReference type="InterPro" id="IPR000055">
    <property type="entry name" value="Restrct_endonuc_typeI_TRD"/>
</dbReference>